<evidence type="ECO:0000256" key="1">
    <source>
        <dbReference type="SAM" id="Phobius"/>
    </source>
</evidence>
<evidence type="ECO:0000313" key="3">
    <source>
        <dbReference type="Proteomes" id="UP000324222"/>
    </source>
</evidence>
<sequence length="78" mass="8658">MIEDEWLAKIGGVVVVVVVVMVVAAQSKMSHALQFLWFVGKCSSVPYHVKCQTSQAVFYVCSVRLKQKLSTPLEDSEV</sequence>
<keyword evidence="1" id="KW-1133">Transmembrane helix</keyword>
<keyword evidence="1" id="KW-0472">Membrane</keyword>
<dbReference type="EMBL" id="VSRR010000342">
    <property type="protein sequence ID" value="MPC14303.1"/>
    <property type="molecule type" value="Genomic_DNA"/>
</dbReference>
<name>A0A5B7D3I1_PORTR</name>
<dbReference type="Proteomes" id="UP000324222">
    <property type="component" value="Unassembled WGS sequence"/>
</dbReference>
<gene>
    <name evidence="2" type="ORF">E2C01_007067</name>
</gene>
<accession>A0A5B7D3I1</accession>
<organism evidence="2 3">
    <name type="scientific">Portunus trituberculatus</name>
    <name type="common">Swimming crab</name>
    <name type="synonym">Neptunus trituberculatus</name>
    <dbReference type="NCBI Taxonomy" id="210409"/>
    <lineage>
        <taxon>Eukaryota</taxon>
        <taxon>Metazoa</taxon>
        <taxon>Ecdysozoa</taxon>
        <taxon>Arthropoda</taxon>
        <taxon>Crustacea</taxon>
        <taxon>Multicrustacea</taxon>
        <taxon>Malacostraca</taxon>
        <taxon>Eumalacostraca</taxon>
        <taxon>Eucarida</taxon>
        <taxon>Decapoda</taxon>
        <taxon>Pleocyemata</taxon>
        <taxon>Brachyura</taxon>
        <taxon>Eubrachyura</taxon>
        <taxon>Portunoidea</taxon>
        <taxon>Portunidae</taxon>
        <taxon>Portuninae</taxon>
        <taxon>Portunus</taxon>
    </lineage>
</organism>
<protein>
    <submittedName>
        <fullName evidence="2">Uncharacterized protein</fullName>
    </submittedName>
</protein>
<feature type="transmembrane region" description="Helical" evidence="1">
    <location>
        <begin position="6"/>
        <end position="25"/>
    </location>
</feature>
<keyword evidence="3" id="KW-1185">Reference proteome</keyword>
<evidence type="ECO:0000313" key="2">
    <source>
        <dbReference type="EMBL" id="MPC14303.1"/>
    </source>
</evidence>
<keyword evidence="1" id="KW-0812">Transmembrane</keyword>
<comment type="caution">
    <text evidence="2">The sequence shown here is derived from an EMBL/GenBank/DDBJ whole genome shotgun (WGS) entry which is preliminary data.</text>
</comment>
<reference evidence="2 3" key="1">
    <citation type="submission" date="2019-05" db="EMBL/GenBank/DDBJ databases">
        <title>Another draft genome of Portunus trituberculatus and its Hox gene families provides insights of decapod evolution.</title>
        <authorList>
            <person name="Jeong J.-H."/>
            <person name="Song I."/>
            <person name="Kim S."/>
            <person name="Choi T."/>
            <person name="Kim D."/>
            <person name="Ryu S."/>
            <person name="Kim W."/>
        </authorList>
    </citation>
    <scope>NUCLEOTIDE SEQUENCE [LARGE SCALE GENOMIC DNA]</scope>
    <source>
        <tissue evidence="2">Muscle</tissue>
    </source>
</reference>
<dbReference type="AlphaFoldDB" id="A0A5B7D3I1"/>
<proteinExistence type="predicted"/>